<proteinExistence type="inferred from homology"/>
<sequence length="486" mass="53198">MTSGLVRRPAALLIGIAALSCGSAYAQTIQEAEPTYDASVRVAKPLPATPLSGPVVPPFENPPAFVPDFFGVRAWLRAHGIALLVSNTNEFTGAVTRPTPGFRNYRQGASNAGQISTVLHMNWDKLIGLRGFATHAVFTSRYGTTANRMFGDWLGHASEIYGGGGNVVVHLVMAYGEENLFGGRLAIAGGRMTEMSDFSNSPLFCNFINNSLCGRPRAVSDNDYIGRYPAGVWGTRVRGRPSRYTYIQAAVYFPEKSMFANAYNRSGFKFSGGSAIMGQSIPIELGWEPEFGAKHKLAGHYKIGARLLTVPLSDNYYDINGLPLSVTRKKAMQHSRSWSAWFETDQKIWQPQGAPASSGTTLIGGFILNDPRVALRRWETYFGFINRGFIRSRPHDALNFIGMYEKIAGGVSATEANYLDEGAARLLPNHATGVQKNAAVFEVNYQIQVTRGVAIAPDYQIFFNPNGQKNLRTAHVLGFKSTVQIF</sequence>
<dbReference type="InterPro" id="IPR007049">
    <property type="entry name" value="Carb-sel_porin_OprB"/>
</dbReference>
<evidence type="ECO:0000256" key="2">
    <source>
        <dbReference type="RuleBase" id="RU363072"/>
    </source>
</evidence>
<dbReference type="EMBL" id="BSNZ01000008">
    <property type="protein sequence ID" value="GLQ84416.1"/>
    <property type="molecule type" value="Genomic_DNA"/>
</dbReference>
<name>A0AA37SGE9_9PROT</name>
<dbReference type="GO" id="GO:0016020">
    <property type="term" value="C:membrane"/>
    <property type="evidence" value="ECO:0007669"/>
    <property type="project" value="InterPro"/>
</dbReference>
<evidence type="ECO:0000256" key="1">
    <source>
        <dbReference type="ARBA" id="ARBA00008769"/>
    </source>
</evidence>
<evidence type="ECO:0000313" key="3">
    <source>
        <dbReference type="EMBL" id="GLQ84416.1"/>
    </source>
</evidence>
<dbReference type="InterPro" id="IPR052932">
    <property type="entry name" value="OprB_Porin"/>
</dbReference>
<feature type="signal peptide" evidence="2">
    <location>
        <begin position="1"/>
        <end position="26"/>
    </location>
</feature>
<dbReference type="AlphaFoldDB" id="A0AA37SGE9"/>
<protein>
    <submittedName>
        <fullName evidence="3">Porin</fullName>
    </submittedName>
</protein>
<keyword evidence="4" id="KW-1185">Reference proteome</keyword>
<dbReference type="GO" id="GO:0015288">
    <property type="term" value="F:porin activity"/>
    <property type="evidence" value="ECO:0007669"/>
    <property type="project" value="InterPro"/>
</dbReference>
<keyword evidence="2" id="KW-0732">Signal</keyword>
<organism evidence="3 4">
    <name type="scientific">Gluconobacter sphaericus NBRC 12467</name>
    <dbReference type="NCBI Taxonomy" id="1307951"/>
    <lineage>
        <taxon>Bacteria</taxon>
        <taxon>Pseudomonadati</taxon>
        <taxon>Pseudomonadota</taxon>
        <taxon>Alphaproteobacteria</taxon>
        <taxon>Acetobacterales</taxon>
        <taxon>Acetobacteraceae</taxon>
        <taxon>Gluconobacter</taxon>
    </lineage>
</organism>
<gene>
    <name evidence="3" type="ORF">GCM10007872_13240</name>
</gene>
<dbReference type="Proteomes" id="UP001156708">
    <property type="component" value="Unassembled WGS sequence"/>
</dbReference>
<reference evidence="4" key="1">
    <citation type="journal article" date="2019" name="Int. J. Syst. Evol. Microbiol.">
        <title>The Global Catalogue of Microorganisms (GCM) 10K type strain sequencing project: providing services to taxonomists for standard genome sequencing and annotation.</title>
        <authorList>
            <consortium name="The Broad Institute Genomics Platform"/>
            <consortium name="The Broad Institute Genome Sequencing Center for Infectious Disease"/>
            <person name="Wu L."/>
            <person name="Ma J."/>
        </authorList>
    </citation>
    <scope>NUCLEOTIDE SEQUENCE [LARGE SCALE GENOMIC DNA]</scope>
    <source>
        <strain evidence="4">NBRC 12467</strain>
    </source>
</reference>
<feature type="chain" id="PRO_5041482410" evidence="2">
    <location>
        <begin position="27"/>
        <end position="486"/>
    </location>
</feature>
<accession>A0AA37SGE9</accession>
<dbReference type="PANTHER" id="PTHR37944:SF1">
    <property type="entry name" value="PORIN B"/>
    <property type="match status" value="1"/>
</dbReference>
<dbReference type="Gene3D" id="2.40.160.180">
    <property type="entry name" value="Carbohydrate-selective porin OprB"/>
    <property type="match status" value="1"/>
</dbReference>
<dbReference type="InterPro" id="IPR038673">
    <property type="entry name" value="OprB_sf"/>
</dbReference>
<dbReference type="GO" id="GO:0008643">
    <property type="term" value="P:carbohydrate transport"/>
    <property type="evidence" value="ECO:0007669"/>
    <property type="project" value="InterPro"/>
</dbReference>
<comment type="similarity">
    <text evidence="1 2">Belongs to the OprB family.</text>
</comment>
<dbReference type="Pfam" id="PF04966">
    <property type="entry name" value="OprB"/>
    <property type="match status" value="1"/>
</dbReference>
<dbReference type="PROSITE" id="PS51257">
    <property type="entry name" value="PROKAR_LIPOPROTEIN"/>
    <property type="match status" value="1"/>
</dbReference>
<dbReference type="PANTHER" id="PTHR37944">
    <property type="entry name" value="PORIN B"/>
    <property type="match status" value="1"/>
</dbReference>
<dbReference type="RefSeq" id="WP_141353038.1">
    <property type="nucleotide sequence ID" value="NZ_BARA01000111.1"/>
</dbReference>
<comment type="caution">
    <text evidence="3">The sequence shown here is derived from an EMBL/GenBank/DDBJ whole genome shotgun (WGS) entry which is preliminary data.</text>
</comment>
<evidence type="ECO:0000313" key="4">
    <source>
        <dbReference type="Proteomes" id="UP001156708"/>
    </source>
</evidence>